<evidence type="ECO:0000256" key="1">
    <source>
        <dbReference type="SAM" id="Phobius"/>
    </source>
</evidence>
<comment type="caution">
    <text evidence="3">The sequence shown here is derived from an EMBL/GenBank/DDBJ whole genome shotgun (WGS) entry which is preliminary data.</text>
</comment>
<name>A0A510UXW1_9CELL</name>
<feature type="transmembrane region" description="Helical" evidence="1">
    <location>
        <begin position="503"/>
        <end position="524"/>
    </location>
</feature>
<dbReference type="PANTHER" id="PTHR43265">
    <property type="entry name" value="ESTERASE ESTD"/>
    <property type="match status" value="1"/>
</dbReference>
<dbReference type="Proteomes" id="UP000321118">
    <property type="component" value="Unassembled WGS sequence"/>
</dbReference>
<dbReference type="SUPFAM" id="SSF53474">
    <property type="entry name" value="alpha/beta-Hydrolases"/>
    <property type="match status" value="1"/>
</dbReference>
<feature type="transmembrane region" description="Helical" evidence="1">
    <location>
        <begin position="425"/>
        <end position="444"/>
    </location>
</feature>
<dbReference type="Pfam" id="PF08840">
    <property type="entry name" value="BAAT_C"/>
    <property type="match status" value="1"/>
</dbReference>
<dbReference type="AlphaFoldDB" id="A0A510UXW1"/>
<feature type="transmembrane region" description="Helical" evidence="1">
    <location>
        <begin position="464"/>
        <end position="482"/>
    </location>
</feature>
<dbReference type="InterPro" id="IPR053145">
    <property type="entry name" value="AB_hydrolase_Est10"/>
</dbReference>
<evidence type="ECO:0000313" key="3">
    <source>
        <dbReference type="EMBL" id="GEK19527.1"/>
    </source>
</evidence>
<dbReference type="GO" id="GO:0052689">
    <property type="term" value="F:carboxylic ester hydrolase activity"/>
    <property type="evidence" value="ECO:0007669"/>
    <property type="project" value="TreeGrafter"/>
</dbReference>
<reference evidence="3 4" key="1">
    <citation type="submission" date="2019-07" db="EMBL/GenBank/DDBJ databases">
        <title>Whole genome shotgun sequence of Cellulomonas xylanilytica NBRC 101102.</title>
        <authorList>
            <person name="Hosoyama A."/>
            <person name="Uohara A."/>
            <person name="Ohji S."/>
            <person name="Ichikawa N."/>
        </authorList>
    </citation>
    <scope>NUCLEOTIDE SEQUENCE [LARGE SCALE GENOMIC DNA]</scope>
    <source>
        <strain evidence="3 4">NBRC 101102</strain>
    </source>
</reference>
<organism evidence="3 4">
    <name type="scientific">Cellulomonas xylanilytica</name>
    <dbReference type="NCBI Taxonomy" id="233583"/>
    <lineage>
        <taxon>Bacteria</taxon>
        <taxon>Bacillati</taxon>
        <taxon>Actinomycetota</taxon>
        <taxon>Actinomycetes</taxon>
        <taxon>Micrococcales</taxon>
        <taxon>Cellulomonadaceae</taxon>
        <taxon>Cellulomonas</taxon>
    </lineage>
</organism>
<protein>
    <submittedName>
        <fullName evidence="3">Peptidase S9</fullName>
    </submittedName>
</protein>
<feature type="domain" description="BAAT/Acyl-CoA thioester hydrolase C-terminal" evidence="2">
    <location>
        <begin position="164"/>
        <end position="315"/>
    </location>
</feature>
<evidence type="ECO:0000259" key="2">
    <source>
        <dbReference type="Pfam" id="PF08840"/>
    </source>
</evidence>
<accession>A0A510UXW1</accession>
<keyword evidence="4" id="KW-1185">Reference proteome</keyword>
<dbReference type="EMBL" id="BJUB01000001">
    <property type="protein sequence ID" value="GEK19527.1"/>
    <property type="molecule type" value="Genomic_DNA"/>
</dbReference>
<dbReference type="Gene3D" id="3.40.50.1820">
    <property type="entry name" value="alpha/beta hydrolase"/>
    <property type="match status" value="1"/>
</dbReference>
<keyword evidence="1" id="KW-0472">Membrane</keyword>
<keyword evidence="1" id="KW-0812">Transmembrane</keyword>
<dbReference type="OrthoDB" id="9765647at2"/>
<sequence>MLRSGGRAVSRVSTDVDRHVGRSYRVAASTALGVVILAVLGAVMGPQWDPVPLADPLVVETSSTAIGSAAPVGTYEVRTSVVTVQLDGATVDARISEPVGLDEPARGVVFVHGAGTGRFDTAFLEQAHALAASGIVAMVPNKRLDTYTTRHRDYVLMAADYAASVAVLQAYPGVDPDRVGIYAESEGGWIAPVMAAQDPSIAFVVLVSSPVVPPREQAAFAVDSYLRNTGVPHGVFRAIPRAVGMSLPGGGFEYADFDVTPYQRQMEQPVLVVYGTGDASMPTIQGAEQVLRDTAVAGNGDVTVRYYEGANHGIRVGGEVDPVFLRDLSGWVRGLPATGDSAPRVAGAQPVQTYVAAPVPEPRWFGDGDVVLALAIGAVALILLGPLAVLLARGVEEATDRVRRQRGATVTVPGPRFARGVLPRLVALGVGAILTVAGLVWYIVAVARLALDYQRNDVVVQGGWVLVRILGIAVVVVGVLLLRRCRRVRLAGGVPAPGIVRTAVLWSGVIGSVLLLVILAYWGVFQLGI</sequence>
<feature type="transmembrane region" description="Helical" evidence="1">
    <location>
        <begin position="370"/>
        <end position="395"/>
    </location>
</feature>
<dbReference type="InterPro" id="IPR014940">
    <property type="entry name" value="BAAT_C"/>
</dbReference>
<dbReference type="PANTHER" id="PTHR43265:SF1">
    <property type="entry name" value="ESTERASE ESTD"/>
    <property type="match status" value="1"/>
</dbReference>
<dbReference type="InterPro" id="IPR029058">
    <property type="entry name" value="AB_hydrolase_fold"/>
</dbReference>
<proteinExistence type="predicted"/>
<gene>
    <name evidence="3" type="ORF">CXY01_00470</name>
</gene>
<keyword evidence="1" id="KW-1133">Transmembrane helix</keyword>
<evidence type="ECO:0000313" key="4">
    <source>
        <dbReference type="Proteomes" id="UP000321118"/>
    </source>
</evidence>
<feature type="transmembrane region" description="Helical" evidence="1">
    <location>
        <begin position="26"/>
        <end position="48"/>
    </location>
</feature>